<name>A0A6A0AID5_HAELA</name>
<evidence type="ECO:0000313" key="2">
    <source>
        <dbReference type="Proteomes" id="UP000485058"/>
    </source>
</evidence>
<gene>
    <name evidence="1" type="ORF">HaLaN_31205</name>
</gene>
<evidence type="ECO:0000313" key="1">
    <source>
        <dbReference type="EMBL" id="GFH32053.1"/>
    </source>
</evidence>
<proteinExistence type="predicted"/>
<dbReference type="AlphaFoldDB" id="A0A6A0AID5"/>
<dbReference type="Proteomes" id="UP000485058">
    <property type="component" value="Unassembled WGS sequence"/>
</dbReference>
<organism evidence="1 2">
    <name type="scientific">Haematococcus lacustris</name>
    <name type="common">Green alga</name>
    <name type="synonym">Haematococcus pluvialis</name>
    <dbReference type="NCBI Taxonomy" id="44745"/>
    <lineage>
        <taxon>Eukaryota</taxon>
        <taxon>Viridiplantae</taxon>
        <taxon>Chlorophyta</taxon>
        <taxon>core chlorophytes</taxon>
        <taxon>Chlorophyceae</taxon>
        <taxon>CS clade</taxon>
        <taxon>Chlamydomonadales</taxon>
        <taxon>Haematococcaceae</taxon>
        <taxon>Haematococcus</taxon>
    </lineage>
</organism>
<dbReference type="EMBL" id="BLLF01006199">
    <property type="protein sequence ID" value="GFH32053.1"/>
    <property type="molecule type" value="Genomic_DNA"/>
</dbReference>
<feature type="non-terminal residue" evidence="1">
    <location>
        <position position="1"/>
    </location>
</feature>
<reference evidence="1 2" key="1">
    <citation type="submission" date="2020-02" db="EMBL/GenBank/DDBJ databases">
        <title>Draft genome sequence of Haematococcus lacustris strain NIES-144.</title>
        <authorList>
            <person name="Morimoto D."/>
            <person name="Nakagawa S."/>
            <person name="Yoshida T."/>
            <person name="Sawayama S."/>
        </authorList>
    </citation>
    <scope>NUCLEOTIDE SEQUENCE [LARGE SCALE GENOMIC DNA]</scope>
    <source>
        <strain evidence="1 2">NIES-144</strain>
    </source>
</reference>
<feature type="non-terminal residue" evidence="1">
    <location>
        <position position="41"/>
    </location>
</feature>
<accession>A0A6A0AID5</accession>
<keyword evidence="2" id="KW-1185">Reference proteome</keyword>
<sequence>PGHLGAAAGRPTHRVCAGLLHQVPQLNSTGDWPHCRSCRVV</sequence>
<protein>
    <submittedName>
        <fullName evidence="1">Uncharacterized protein</fullName>
    </submittedName>
</protein>
<comment type="caution">
    <text evidence="1">The sequence shown here is derived from an EMBL/GenBank/DDBJ whole genome shotgun (WGS) entry which is preliminary data.</text>
</comment>